<dbReference type="GeneID" id="77946301"/>
<protein>
    <submittedName>
        <fullName evidence="1">Uncharacterized protein</fullName>
    </submittedName>
</protein>
<dbReference type="RefSeq" id="YP_010670106.1">
    <property type="nucleotide sequence ID" value="NC_070963.1"/>
</dbReference>
<dbReference type="EMBL" id="MW015081">
    <property type="protein sequence ID" value="QPX48096.1"/>
    <property type="molecule type" value="Genomic_DNA"/>
</dbReference>
<keyword evidence="2" id="KW-1185">Reference proteome</keyword>
<reference evidence="1" key="1">
    <citation type="submission" date="2020-09" db="EMBL/GenBank/DDBJ databases">
        <authorList>
            <person name="Zhang D."/>
            <person name="Hatherill J.R."/>
            <person name="Ramirez J.F."/>
            <person name="Edinger B."/>
            <person name="Balarin R."/>
            <person name="Sullivan A."/>
            <person name="Humpal K.M."/>
            <person name="Guseva A."/>
            <person name="Butela K.A."/>
            <person name="Garlena R.A."/>
            <person name="Russell D.A."/>
            <person name="Pope W.H."/>
            <person name="Jacobs-Sera D."/>
            <person name="Hatfull G.F."/>
        </authorList>
    </citation>
    <scope>NUCLEOTIDE SEQUENCE</scope>
</reference>
<dbReference type="Proteomes" id="UP000664915">
    <property type="component" value="Segment"/>
</dbReference>
<accession>A0A879R352</accession>
<evidence type="ECO:0000313" key="1">
    <source>
        <dbReference type="EMBL" id="QPX48096.1"/>
    </source>
</evidence>
<organism evidence="1 2">
    <name type="scientific">Synechococcus phage S-SRM01</name>
    <dbReference type="NCBI Taxonomy" id="2781608"/>
    <lineage>
        <taxon>Viruses</taxon>
        <taxon>Duplodnaviria</taxon>
        <taxon>Heunggongvirae</taxon>
        <taxon>Uroviricota</taxon>
        <taxon>Caudoviricetes</taxon>
        <taxon>Pantevenvirales</taxon>
        <taxon>Kyanoviridae</taxon>
        <taxon>Serangoonvirus</taxon>
        <taxon>Serangoonvirus essarone</taxon>
    </lineage>
</organism>
<proteinExistence type="predicted"/>
<sequence length="60" mass="6819">MTRRIQTSGTYDGEFYTLNISFNDYHVVTLDGLSKEDVEELQSCLNCMIMEDDNGIGFTS</sequence>
<dbReference type="KEGG" id="vg:77946301"/>
<name>A0A879R352_9CAUD</name>
<evidence type="ECO:0000313" key="2">
    <source>
        <dbReference type="Proteomes" id="UP000664915"/>
    </source>
</evidence>